<sequence>AGDHEQVFGELAKGGRELQSGCLGHESILRKLSPFSVEKPGTPLPAGALLASPERTLAK</sequence>
<dbReference type="RefSeq" id="WP_275709475.1">
    <property type="nucleotide sequence ID" value="NZ_JANCMW010000014.1"/>
</dbReference>
<protein>
    <submittedName>
        <fullName evidence="1">Uncharacterized protein</fullName>
    </submittedName>
</protein>
<comment type="caution">
    <text evidence="1">The sequence shown here is derived from an EMBL/GenBank/DDBJ whole genome shotgun (WGS) entry which is preliminary data.</text>
</comment>
<organism evidence="1 2">
    <name type="scientific">Marinobacter iranensis</name>
    <dbReference type="NCBI Taxonomy" id="2962607"/>
    <lineage>
        <taxon>Bacteria</taxon>
        <taxon>Pseudomonadati</taxon>
        <taxon>Pseudomonadota</taxon>
        <taxon>Gammaproteobacteria</taxon>
        <taxon>Pseudomonadales</taxon>
        <taxon>Marinobacteraceae</taxon>
        <taxon>Marinobacter</taxon>
    </lineage>
</organism>
<keyword evidence="2" id="KW-1185">Reference proteome</keyword>
<proteinExistence type="predicted"/>
<evidence type="ECO:0000313" key="2">
    <source>
        <dbReference type="Proteomes" id="UP001143391"/>
    </source>
</evidence>
<evidence type="ECO:0000313" key="1">
    <source>
        <dbReference type="EMBL" id="MDF0752295.1"/>
    </source>
</evidence>
<accession>A0ABT5YF63</accession>
<dbReference type="EMBL" id="JANCMW010000014">
    <property type="protein sequence ID" value="MDF0752295.1"/>
    <property type="molecule type" value="Genomic_DNA"/>
</dbReference>
<name>A0ABT5YF63_9GAMM</name>
<gene>
    <name evidence="1" type="ORF">NLU14_18865</name>
</gene>
<feature type="non-terminal residue" evidence="1">
    <location>
        <position position="1"/>
    </location>
</feature>
<dbReference type="Proteomes" id="UP001143391">
    <property type="component" value="Unassembled WGS sequence"/>
</dbReference>
<reference evidence="1" key="1">
    <citation type="submission" date="2022-07" db="EMBL/GenBank/DDBJ databases">
        <title>Marinobacter iranensis a new bacterium isolate from a hipersaline lake in Iran.</title>
        <authorList>
            <person name="Mohammad A.M.A."/>
            <person name="Cristina S.-P."/>
            <person name="Antonio V."/>
        </authorList>
    </citation>
    <scope>NUCLEOTIDE SEQUENCE</scope>
    <source>
        <strain evidence="1">71-i</strain>
    </source>
</reference>